<evidence type="ECO:0000259" key="1">
    <source>
        <dbReference type="Pfam" id="PF13173"/>
    </source>
</evidence>
<dbReference type="Pfam" id="PF13635">
    <property type="entry name" value="DUF4143"/>
    <property type="match status" value="1"/>
</dbReference>
<accession>A0A6S6UI34</accession>
<dbReference type="InterPro" id="IPR025420">
    <property type="entry name" value="DUF4143"/>
</dbReference>
<sequence>MIKRNLQKNVEQALSWQAAVALIGPRQVGKTTLALEIADSRPSLYLDLESATDRNKLASPEAFLANYEDHLVIFDEIHQTPELFGALRGIIDKGRRKGKGKGRFLLLGSASLDLLHQSGESLAGRITYLDMPPLMAYEIADDLIETLWLRGGFPESFVAHGDAQSQQWREDMIRTYLERDIPMFGPRVPAETLRRFWTMLAHNQGSLLNSSGLAKNLEVSSTTVSRYTDLLVDLLLVRRLRPYHVNVGKRLVKSPKVYIRDSGLAHSLLNITDYNSLAGHPVVGNSWEGFVIENLIQAAPARTVPGFYRTQAGAEIDLLLELPGGELWAIEIKRSSVGKPAKGFYEACKDLKPAKQFVVYGGNDRYPLNDQVEVIGLSQLIALL</sequence>
<dbReference type="EMBL" id="CACVAT010000546">
    <property type="protein sequence ID" value="CAA6829744.1"/>
    <property type="molecule type" value="Genomic_DNA"/>
</dbReference>
<dbReference type="PANTHER" id="PTHR43566">
    <property type="entry name" value="CONSERVED PROTEIN"/>
    <property type="match status" value="1"/>
</dbReference>
<name>A0A6S6UI34_9GAMM</name>
<feature type="domain" description="AAA" evidence="1">
    <location>
        <begin position="19"/>
        <end position="139"/>
    </location>
</feature>
<protein>
    <submittedName>
        <fullName evidence="3">Mlr9349 protein</fullName>
    </submittedName>
</protein>
<evidence type="ECO:0000259" key="2">
    <source>
        <dbReference type="Pfam" id="PF13635"/>
    </source>
</evidence>
<dbReference type="InterPro" id="IPR041682">
    <property type="entry name" value="AAA_14"/>
</dbReference>
<gene>
    <name evidence="3" type="ORF">HELGO_WM7586</name>
</gene>
<proteinExistence type="predicted"/>
<dbReference type="Pfam" id="PF13173">
    <property type="entry name" value="AAA_14"/>
    <property type="match status" value="1"/>
</dbReference>
<dbReference type="SUPFAM" id="SSF52540">
    <property type="entry name" value="P-loop containing nucleoside triphosphate hydrolases"/>
    <property type="match status" value="1"/>
</dbReference>
<organism evidence="3">
    <name type="scientific">uncultured Thiotrichaceae bacterium</name>
    <dbReference type="NCBI Taxonomy" id="298394"/>
    <lineage>
        <taxon>Bacteria</taxon>
        <taxon>Pseudomonadati</taxon>
        <taxon>Pseudomonadota</taxon>
        <taxon>Gammaproteobacteria</taxon>
        <taxon>Thiotrichales</taxon>
        <taxon>Thiotrichaceae</taxon>
        <taxon>environmental samples</taxon>
    </lineage>
</organism>
<reference evidence="3" key="1">
    <citation type="submission" date="2020-01" db="EMBL/GenBank/DDBJ databases">
        <authorList>
            <person name="Meier V. D."/>
            <person name="Meier V D."/>
        </authorList>
    </citation>
    <scope>NUCLEOTIDE SEQUENCE</scope>
    <source>
        <strain evidence="3">HLG_WM_MAG_09</strain>
    </source>
</reference>
<dbReference type="PANTHER" id="PTHR43566:SF2">
    <property type="entry name" value="DUF4143 DOMAIN-CONTAINING PROTEIN"/>
    <property type="match status" value="1"/>
</dbReference>
<dbReference type="Gene3D" id="3.40.50.300">
    <property type="entry name" value="P-loop containing nucleotide triphosphate hydrolases"/>
    <property type="match status" value="1"/>
</dbReference>
<dbReference type="AlphaFoldDB" id="A0A6S6UI34"/>
<evidence type="ECO:0000313" key="3">
    <source>
        <dbReference type="EMBL" id="CAA6829744.1"/>
    </source>
</evidence>
<dbReference type="CDD" id="cd00009">
    <property type="entry name" value="AAA"/>
    <property type="match status" value="1"/>
</dbReference>
<feature type="domain" description="DUF4143" evidence="2">
    <location>
        <begin position="178"/>
        <end position="335"/>
    </location>
</feature>
<dbReference type="InterPro" id="IPR027417">
    <property type="entry name" value="P-loop_NTPase"/>
</dbReference>